<reference evidence="2 3" key="2">
    <citation type="journal article" date="2016" name="Front. Microbiol.">
        <title>When Genome-Based Approach Meets the 'Old but Good': Revealing Genes Involved in the Antibacterial Activity of Pseudomonas sp. P482 against Soft Rot Pathogens.</title>
        <authorList>
            <person name="Krzyzanowska D.M."/>
            <person name="Ossowicki A."/>
            <person name="Rajewska M."/>
            <person name="Maciag T."/>
            <person name="Jablonska M."/>
            <person name="Obuchowski M."/>
            <person name="Heeb S."/>
            <person name="Jafra S."/>
        </authorList>
    </citation>
    <scope>NUCLEOTIDE SEQUENCE [LARGE SCALE GENOMIC DNA]</scope>
    <source>
        <strain evidence="2 3">P482</strain>
    </source>
</reference>
<dbReference type="AlphaFoldDB" id="A0AAP0SDM6"/>
<protein>
    <recommendedName>
        <fullName evidence="4">Tryptophan 2-monooxygenase oxidoreductase</fullName>
    </recommendedName>
</protein>
<sequence>MSVTVIWNWARSAQMPNSETIANLVERSRYYRHPDSVHIAYPTTVDAPLGELPVGRHRIAIVGAGVAGITALYELSRTLTGGAQIEVDLYDNDPDHFLHEQPTNGHERGVRTAGKRAGRVSAARATTGLGGSETERSVYEIGAMRFPEIAGLTWLYASRVFNPTTQVNVFPNPGKVATEFVFADRVDRYGNGQWQDPQSPTRQVFALVLKYFPGVNIENGELTGASLFKIGSRDPAVVAGILAQAAPAAGELDRIERDWATFIQDYDATTLAGAIRTIMEHASAQAELPVIAGLNTTETVNYCVELFGRFGFGTGGFKPLYNISLVEMMRLVLWDYSNEYTLPVKENVQFIERLFQAAQSIGGSQLTVNFRSARVSDVYHSTQTGNRCANVCYYPADTPQPALIEASYDYVVLAMPQDQLSPLVKRAGHNPEVTPRLQVGDRYLGLQPRTVINTQPSLQLSRAYSAPNARMASAISQLHMTRTSKVFGLIHNDESSGPEVPTFNGSPIQAVVSDTGLAASYIVPSTLSGQPYSSFLASYSWDDDSTRLQHDYDQYPQNPDNGSEQQSPHYMFQRMVNRVDHELYDPDTEGYKRWWFGALLNKVEGDGRLVFDWTTNTSAGGFKLDMCGDHYQSNLCFRYHTHAQNSTLDNRFFLACDSYSHLGGWIEGAFMSAINAVAGVVVAANDGSLNSLNVEARKLFTTLAAVA</sequence>
<evidence type="ECO:0000313" key="3">
    <source>
        <dbReference type="Proteomes" id="UP000027121"/>
    </source>
</evidence>
<accession>A0AAP0SDM6</accession>
<dbReference type="InterPro" id="IPR036188">
    <property type="entry name" value="FAD/NAD-bd_sf"/>
</dbReference>
<dbReference type="GeneID" id="98284352"/>
<gene>
    <name evidence="2" type="ORF">BV82_3963</name>
</gene>
<feature type="region of interest" description="Disordered" evidence="1">
    <location>
        <begin position="100"/>
        <end position="129"/>
    </location>
</feature>
<evidence type="ECO:0000313" key="2">
    <source>
        <dbReference type="EMBL" id="KDN98080.1"/>
    </source>
</evidence>
<reference evidence="2 3" key="1">
    <citation type="journal article" date="2014" name="Genome Announc.">
        <title>Genome Sequence of Pseudomonas sp. Strain P482, a Tomato Rhizosphere Isolate with Broad-Spectrum Antimicrobial Activity.</title>
        <authorList>
            <person name="Krzyzanowska D.M."/>
            <person name="Ossowicki A."/>
            <person name="Jafra S."/>
        </authorList>
    </citation>
    <scope>NUCLEOTIDE SEQUENCE [LARGE SCALE GENOMIC DNA]</scope>
    <source>
        <strain evidence="2 3">P482</strain>
    </source>
</reference>
<proteinExistence type="predicted"/>
<evidence type="ECO:0008006" key="4">
    <source>
        <dbReference type="Google" id="ProtNLM"/>
    </source>
</evidence>
<dbReference type="Gene3D" id="3.50.50.60">
    <property type="entry name" value="FAD/NAD(P)-binding domain"/>
    <property type="match status" value="1"/>
</dbReference>
<dbReference type="Gene3D" id="3.90.660.60">
    <property type="match status" value="1"/>
</dbReference>
<evidence type="ECO:0000256" key="1">
    <source>
        <dbReference type="SAM" id="MobiDB-lite"/>
    </source>
</evidence>
<dbReference type="KEGG" id="pdw:BV82_3963"/>
<feature type="compositionally biased region" description="Basic and acidic residues" evidence="1">
    <location>
        <begin position="100"/>
        <end position="110"/>
    </location>
</feature>
<dbReference type="SUPFAM" id="SSF51905">
    <property type="entry name" value="FAD/NAD(P)-binding domain"/>
    <property type="match status" value="1"/>
</dbReference>
<dbReference type="Proteomes" id="UP000027121">
    <property type="component" value="Chromosome"/>
</dbReference>
<organism evidence="2 3">
    <name type="scientific">Pseudomonas donghuensis</name>
    <dbReference type="NCBI Taxonomy" id="1163398"/>
    <lineage>
        <taxon>Bacteria</taxon>
        <taxon>Pseudomonadati</taxon>
        <taxon>Pseudomonadota</taxon>
        <taxon>Gammaproteobacteria</taxon>
        <taxon>Pseudomonadales</taxon>
        <taxon>Pseudomonadaceae</taxon>
        <taxon>Pseudomonas</taxon>
    </lineage>
</organism>
<name>A0AAP0SDM6_9PSED</name>
<keyword evidence="3" id="KW-1185">Reference proteome</keyword>
<feature type="region of interest" description="Disordered" evidence="1">
    <location>
        <begin position="548"/>
        <end position="567"/>
    </location>
</feature>
<feature type="compositionally biased region" description="Polar residues" evidence="1">
    <location>
        <begin position="555"/>
        <end position="567"/>
    </location>
</feature>
<dbReference type="EMBL" id="CP071706">
    <property type="protein sequence ID" value="KDN98080.1"/>
    <property type="molecule type" value="Genomic_DNA"/>
</dbReference>
<dbReference type="RefSeq" id="WP_036996436.1">
    <property type="nucleotide sequence ID" value="NZ_CATKPL010000015.1"/>
</dbReference>